<protein>
    <recommendedName>
        <fullName evidence="4">MADF domain-containing protein</fullName>
    </recommendedName>
</protein>
<evidence type="ECO:0000313" key="3">
    <source>
        <dbReference type="Proteomes" id="UP000078542"/>
    </source>
</evidence>
<feature type="region of interest" description="Disordered" evidence="1">
    <location>
        <begin position="1"/>
        <end position="20"/>
    </location>
</feature>
<proteinExistence type="predicted"/>
<feature type="compositionally biased region" description="Acidic residues" evidence="1">
    <location>
        <begin position="1"/>
        <end position="17"/>
    </location>
</feature>
<organism evidence="2 3">
    <name type="scientific">Cyphomyrmex costatus</name>
    <dbReference type="NCBI Taxonomy" id="456900"/>
    <lineage>
        <taxon>Eukaryota</taxon>
        <taxon>Metazoa</taxon>
        <taxon>Ecdysozoa</taxon>
        <taxon>Arthropoda</taxon>
        <taxon>Hexapoda</taxon>
        <taxon>Insecta</taxon>
        <taxon>Pterygota</taxon>
        <taxon>Neoptera</taxon>
        <taxon>Endopterygota</taxon>
        <taxon>Hymenoptera</taxon>
        <taxon>Apocrita</taxon>
        <taxon>Aculeata</taxon>
        <taxon>Formicoidea</taxon>
        <taxon>Formicidae</taxon>
        <taxon>Myrmicinae</taxon>
        <taxon>Cyphomyrmex</taxon>
    </lineage>
</organism>
<evidence type="ECO:0008006" key="4">
    <source>
        <dbReference type="Google" id="ProtNLM"/>
    </source>
</evidence>
<dbReference type="Proteomes" id="UP000078542">
    <property type="component" value="Unassembled WGS sequence"/>
</dbReference>
<reference evidence="2 3" key="1">
    <citation type="submission" date="2016-03" db="EMBL/GenBank/DDBJ databases">
        <title>Cyphomyrmex costatus WGS genome.</title>
        <authorList>
            <person name="Nygaard S."/>
            <person name="Hu H."/>
            <person name="Boomsma J."/>
            <person name="Zhang G."/>
        </authorList>
    </citation>
    <scope>NUCLEOTIDE SEQUENCE [LARGE SCALE GENOMIC DNA]</scope>
    <source>
        <strain evidence="2">MS0001</strain>
        <tissue evidence="2">Whole body</tissue>
    </source>
</reference>
<gene>
    <name evidence="2" type="ORF">ALC62_05269</name>
</gene>
<sequence length="208" mass="23305">MSDEDDITNSVEDDNDEHDASLQQKLITLVKANPTLYAKNWKEYAGKDFCKDLAWENIGSYDDTSISSIENSKEKAVTHASTLSNDLNVEKCSSVVNEPKEMLKAIQKLSTKRTVPEPDNYAKRRKKEDHLFVQAMTKQSTALTSFAQKIGEFLTNPSQCSCNKSSESSVNDPVSTAIAYALKSVPEKNRLKCMVEILQLINSKYVQL</sequence>
<accession>A0A151IJQ1</accession>
<keyword evidence="3" id="KW-1185">Reference proteome</keyword>
<name>A0A151IJQ1_9HYME</name>
<dbReference type="EMBL" id="KQ977297">
    <property type="protein sequence ID" value="KYN03864.1"/>
    <property type="molecule type" value="Genomic_DNA"/>
</dbReference>
<dbReference type="AlphaFoldDB" id="A0A151IJQ1"/>
<evidence type="ECO:0000313" key="2">
    <source>
        <dbReference type="EMBL" id="KYN03864.1"/>
    </source>
</evidence>
<evidence type="ECO:0000256" key="1">
    <source>
        <dbReference type="SAM" id="MobiDB-lite"/>
    </source>
</evidence>